<dbReference type="InterPro" id="IPR006015">
    <property type="entry name" value="Universal_stress_UspA"/>
</dbReference>
<reference evidence="7 8" key="1">
    <citation type="submission" date="2017-03" db="EMBL/GenBank/DDBJ databases">
        <title>Whole genome sequences of fourteen strains of Bradyrhizobium canariense and one strain of Bradyrhizobium japonicum isolated from Lupinus (Papilionoideae: Genisteae) species in Algeria.</title>
        <authorList>
            <person name="Crovadore J."/>
            <person name="Chekireb D."/>
            <person name="Brachmann A."/>
            <person name="Chablais R."/>
            <person name="Cochard B."/>
            <person name="Lefort F."/>
        </authorList>
    </citation>
    <scope>NUCLEOTIDE SEQUENCE [LARGE SCALE GENOMIC DNA]</scope>
    <source>
        <strain evidence="5 7">UBMA195</strain>
        <strain evidence="6 8">UBMAN05</strain>
    </source>
</reference>
<name>A0A1X3F9P6_9BRAD</name>
<keyword evidence="2" id="KW-0547">Nucleotide-binding</keyword>
<keyword evidence="3" id="KW-0067">ATP-binding</keyword>
<dbReference type="EMBL" id="NAFK01000178">
    <property type="protein sequence ID" value="OSJ20276.1"/>
    <property type="molecule type" value="Genomic_DNA"/>
</dbReference>
<feature type="domain" description="UspA" evidence="4">
    <location>
        <begin position="138"/>
        <end position="281"/>
    </location>
</feature>
<evidence type="ECO:0000313" key="7">
    <source>
        <dbReference type="Proteomes" id="UP000193553"/>
    </source>
</evidence>
<dbReference type="Proteomes" id="UP000193884">
    <property type="component" value="Unassembled WGS sequence"/>
</dbReference>
<dbReference type="CDD" id="cd00293">
    <property type="entry name" value="USP-like"/>
    <property type="match status" value="2"/>
</dbReference>
<dbReference type="PANTHER" id="PTHR46268">
    <property type="entry name" value="STRESS RESPONSE PROTEIN NHAX"/>
    <property type="match status" value="1"/>
</dbReference>
<dbReference type="PRINTS" id="PR01438">
    <property type="entry name" value="UNVRSLSTRESS"/>
</dbReference>
<accession>A0A1X3F9P6</accession>
<dbReference type="GO" id="GO:0005524">
    <property type="term" value="F:ATP binding"/>
    <property type="evidence" value="ECO:0007669"/>
    <property type="project" value="UniProtKB-KW"/>
</dbReference>
<evidence type="ECO:0000259" key="4">
    <source>
        <dbReference type="Pfam" id="PF00582"/>
    </source>
</evidence>
<evidence type="ECO:0000313" key="6">
    <source>
        <dbReference type="EMBL" id="OSJ20276.1"/>
    </source>
</evidence>
<dbReference type="EMBL" id="NAFI01000184">
    <property type="protein sequence ID" value="OSJ04581.1"/>
    <property type="molecule type" value="Genomic_DNA"/>
</dbReference>
<protein>
    <submittedName>
        <fullName evidence="5">Universal stress protein</fullName>
    </submittedName>
</protein>
<sequence length="300" mass="32525">MNIVAATDFSTRSNRALRQAGLLARSPDATLHLVHVVDEDQPAELIRIEEREAQRVLVEQIASMPELQNVQCYPIVVKGHPFDGILRAAAAADADLVVMGAHRKQFLRDIFTGTTIERVIRGGRYPVLMVNNEAQRRYERALVPVDMSDTSADAIRVGLSTGLLTEGATTILHAFSPMTKARLVRSGASAAVISGYVDSERLKATEELTKFLVANKLGTQRWSLQVGEGGPMQVITRAVSERQPDMLVMGTHGRSGLVRALIGSVTEEVLRSLSVDVLVVPPAGSERTMSNPLIGTDPKA</sequence>
<organism evidence="5 7">
    <name type="scientific">Bradyrhizobium canariense</name>
    <dbReference type="NCBI Taxonomy" id="255045"/>
    <lineage>
        <taxon>Bacteria</taxon>
        <taxon>Pseudomonadati</taxon>
        <taxon>Pseudomonadota</taxon>
        <taxon>Alphaproteobacteria</taxon>
        <taxon>Hyphomicrobiales</taxon>
        <taxon>Nitrobacteraceae</taxon>
        <taxon>Bradyrhizobium</taxon>
    </lineage>
</organism>
<keyword evidence="8" id="KW-1185">Reference proteome</keyword>
<dbReference type="Gene3D" id="3.40.50.620">
    <property type="entry name" value="HUPs"/>
    <property type="match status" value="2"/>
</dbReference>
<evidence type="ECO:0000313" key="5">
    <source>
        <dbReference type="EMBL" id="OSJ04581.1"/>
    </source>
</evidence>
<dbReference type="Proteomes" id="UP000193553">
    <property type="component" value="Unassembled WGS sequence"/>
</dbReference>
<dbReference type="OrthoDB" id="5564966at2"/>
<evidence type="ECO:0000256" key="3">
    <source>
        <dbReference type="ARBA" id="ARBA00022840"/>
    </source>
</evidence>
<dbReference type="InterPro" id="IPR014729">
    <property type="entry name" value="Rossmann-like_a/b/a_fold"/>
</dbReference>
<gene>
    <name evidence="6" type="ORF">BST63_37600</name>
    <name evidence="5" type="ORF">BSZ18_27770</name>
</gene>
<feature type="domain" description="UspA" evidence="4">
    <location>
        <begin position="2"/>
        <end position="130"/>
    </location>
</feature>
<dbReference type="PANTHER" id="PTHR46268:SF27">
    <property type="entry name" value="UNIVERSAL STRESS PROTEIN RV2623"/>
    <property type="match status" value="1"/>
</dbReference>
<evidence type="ECO:0000313" key="8">
    <source>
        <dbReference type="Proteomes" id="UP000193884"/>
    </source>
</evidence>
<proteinExistence type="inferred from homology"/>
<dbReference type="AlphaFoldDB" id="A0A1X3F9P6"/>
<dbReference type="InterPro" id="IPR006016">
    <property type="entry name" value="UspA"/>
</dbReference>
<comment type="caution">
    <text evidence="5">The sequence shown here is derived from an EMBL/GenBank/DDBJ whole genome shotgun (WGS) entry which is preliminary data.</text>
</comment>
<evidence type="ECO:0000256" key="1">
    <source>
        <dbReference type="ARBA" id="ARBA00008791"/>
    </source>
</evidence>
<dbReference type="RefSeq" id="WP_085362385.1">
    <property type="nucleotide sequence ID" value="NZ_NAFD01000195.1"/>
</dbReference>
<dbReference type="SUPFAM" id="SSF52402">
    <property type="entry name" value="Adenine nucleotide alpha hydrolases-like"/>
    <property type="match status" value="2"/>
</dbReference>
<dbReference type="Pfam" id="PF00582">
    <property type="entry name" value="Usp"/>
    <property type="match status" value="2"/>
</dbReference>
<evidence type="ECO:0000256" key="2">
    <source>
        <dbReference type="ARBA" id="ARBA00022741"/>
    </source>
</evidence>
<comment type="similarity">
    <text evidence="1">Belongs to the universal stress protein A family.</text>
</comment>